<sequence>MSEEVISPIELSCKLKRCPEWEVDGDGISRTWEFESFGDAMEFVNVVADIAEAAFHHPDIDIRYSKVKLLLITHEIGGVTEADIEMATRIDTVTDA</sequence>
<dbReference type="HAMAP" id="MF_00434">
    <property type="entry name" value="Pterin_4_alpha"/>
    <property type="match status" value="1"/>
</dbReference>
<gene>
    <name evidence="5" type="ORF">BSZ32_01545</name>
</gene>
<evidence type="ECO:0000256" key="2">
    <source>
        <dbReference type="ARBA" id="ARBA00006472"/>
    </source>
</evidence>
<dbReference type="EMBL" id="MQWA01000001">
    <property type="protein sequence ID" value="PQJ27305.1"/>
    <property type="molecule type" value="Genomic_DNA"/>
</dbReference>
<dbReference type="Gene3D" id="3.30.1360.20">
    <property type="entry name" value="Transcriptional coactivator/pterin dehydratase"/>
    <property type="match status" value="1"/>
</dbReference>
<protein>
    <recommendedName>
        <fullName evidence="4">Putative pterin-4-alpha-carbinolamine dehydratase</fullName>
        <shortName evidence="4">PHS</shortName>
        <ecNumber evidence="4">4.2.1.96</ecNumber>
    </recommendedName>
    <alternativeName>
        <fullName evidence="4">4-alpha-hydroxy-tetrahydropterin dehydratase</fullName>
    </alternativeName>
    <alternativeName>
        <fullName evidence="4">Pterin carbinolamine dehydratase</fullName>
        <shortName evidence="4">PCD</shortName>
    </alternativeName>
</protein>
<evidence type="ECO:0000256" key="1">
    <source>
        <dbReference type="ARBA" id="ARBA00001554"/>
    </source>
</evidence>
<evidence type="ECO:0000256" key="3">
    <source>
        <dbReference type="ARBA" id="ARBA00023239"/>
    </source>
</evidence>
<dbReference type="AlphaFoldDB" id="A0A2S7TX25"/>
<dbReference type="InterPro" id="IPR001533">
    <property type="entry name" value="Pterin_deHydtase"/>
</dbReference>
<dbReference type="RefSeq" id="WP_105041787.1">
    <property type="nucleotide sequence ID" value="NZ_MQWA01000001.1"/>
</dbReference>
<dbReference type="GO" id="GO:0008124">
    <property type="term" value="F:4-alpha-hydroxytetrahydrobiopterin dehydratase activity"/>
    <property type="evidence" value="ECO:0007669"/>
    <property type="project" value="UniProtKB-UniRule"/>
</dbReference>
<keyword evidence="6" id="KW-1185">Reference proteome</keyword>
<name>A0A2S7TX25_9BACT</name>
<comment type="caution">
    <text evidence="5">The sequence shown here is derived from an EMBL/GenBank/DDBJ whole genome shotgun (WGS) entry which is preliminary data.</text>
</comment>
<dbReference type="GO" id="GO:0006729">
    <property type="term" value="P:tetrahydrobiopterin biosynthetic process"/>
    <property type="evidence" value="ECO:0007669"/>
    <property type="project" value="InterPro"/>
</dbReference>
<dbReference type="CDD" id="cd00488">
    <property type="entry name" value="PCD_DCoH"/>
    <property type="match status" value="1"/>
</dbReference>
<dbReference type="EC" id="4.2.1.96" evidence="4"/>
<dbReference type="InterPro" id="IPR036428">
    <property type="entry name" value="PCD_sf"/>
</dbReference>
<dbReference type="PANTHER" id="PTHR12599">
    <property type="entry name" value="PTERIN-4-ALPHA-CARBINOLAMINE DEHYDRATASE"/>
    <property type="match status" value="1"/>
</dbReference>
<dbReference type="SUPFAM" id="SSF55248">
    <property type="entry name" value="PCD-like"/>
    <property type="match status" value="1"/>
</dbReference>
<reference evidence="5 6" key="1">
    <citation type="submission" date="2016-12" db="EMBL/GenBank/DDBJ databases">
        <title>Study of bacterial adaptation to deep sea.</title>
        <authorList>
            <person name="Song J."/>
            <person name="Yoshizawa S."/>
            <person name="Kogure K."/>
        </authorList>
    </citation>
    <scope>NUCLEOTIDE SEQUENCE [LARGE SCALE GENOMIC DNA]</scope>
    <source>
        <strain evidence="5 6">SAORIC-165</strain>
    </source>
</reference>
<comment type="similarity">
    <text evidence="2 4">Belongs to the pterin-4-alpha-carbinolamine dehydratase family.</text>
</comment>
<evidence type="ECO:0000313" key="5">
    <source>
        <dbReference type="EMBL" id="PQJ27305.1"/>
    </source>
</evidence>
<dbReference type="Pfam" id="PF01329">
    <property type="entry name" value="Pterin_4a"/>
    <property type="match status" value="1"/>
</dbReference>
<comment type="catalytic activity">
    <reaction evidence="1 4">
        <text>(4aS,6R)-4a-hydroxy-L-erythro-5,6,7,8-tetrahydrobiopterin = (6R)-L-erythro-6,7-dihydrobiopterin + H2O</text>
        <dbReference type="Rhea" id="RHEA:11920"/>
        <dbReference type="ChEBI" id="CHEBI:15377"/>
        <dbReference type="ChEBI" id="CHEBI:15642"/>
        <dbReference type="ChEBI" id="CHEBI:43120"/>
        <dbReference type="EC" id="4.2.1.96"/>
    </reaction>
</comment>
<evidence type="ECO:0000313" key="6">
    <source>
        <dbReference type="Proteomes" id="UP000239907"/>
    </source>
</evidence>
<dbReference type="PANTHER" id="PTHR12599:SF0">
    <property type="entry name" value="PTERIN-4-ALPHA-CARBINOLAMINE DEHYDRATASE"/>
    <property type="match status" value="1"/>
</dbReference>
<evidence type="ECO:0000256" key="4">
    <source>
        <dbReference type="HAMAP-Rule" id="MF_00434"/>
    </source>
</evidence>
<dbReference type="OrthoDB" id="9800108at2"/>
<dbReference type="NCBIfam" id="NF002017">
    <property type="entry name" value="PRK00823.1-2"/>
    <property type="match status" value="1"/>
</dbReference>
<keyword evidence="3 4" id="KW-0456">Lyase</keyword>
<organism evidence="5 6">
    <name type="scientific">Rubritalea profundi</name>
    <dbReference type="NCBI Taxonomy" id="1658618"/>
    <lineage>
        <taxon>Bacteria</taxon>
        <taxon>Pseudomonadati</taxon>
        <taxon>Verrucomicrobiota</taxon>
        <taxon>Verrucomicrobiia</taxon>
        <taxon>Verrucomicrobiales</taxon>
        <taxon>Rubritaleaceae</taxon>
        <taxon>Rubritalea</taxon>
    </lineage>
</organism>
<dbReference type="Proteomes" id="UP000239907">
    <property type="component" value="Unassembled WGS sequence"/>
</dbReference>
<proteinExistence type="inferred from homology"/>
<accession>A0A2S7TX25</accession>